<evidence type="ECO:0000313" key="3">
    <source>
        <dbReference type="Proteomes" id="UP000249185"/>
    </source>
</evidence>
<dbReference type="PROSITE" id="PS00330">
    <property type="entry name" value="HEMOLYSIN_CALCIUM"/>
    <property type="match status" value="1"/>
</dbReference>
<dbReference type="Pfam" id="PF00353">
    <property type="entry name" value="HemolysinCabind"/>
    <property type="match status" value="1"/>
</dbReference>
<dbReference type="AlphaFoldDB" id="A0A2W5ND76"/>
<dbReference type="SUPFAM" id="SSF51120">
    <property type="entry name" value="beta-Roll"/>
    <property type="match status" value="1"/>
</dbReference>
<name>A0A2W5ND76_RHOSU</name>
<dbReference type="Gene3D" id="2.150.10.10">
    <property type="entry name" value="Serralysin-like metalloprotease, C-terminal"/>
    <property type="match status" value="1"/>
</dbReference>
<comment type="caution">
    <text evidence="2">The sequence shown here is derived from an EMBL/GenBank/DDBJ whole genome shotgun (WGS) entry which is preliminary data.</text>
</comment>
<dbReference type="Proteomes" id="UP000249185">
    <property type="component" value="Unassembled WGS sequence"/>
</dbReference>
<accession>A0A2W5ND76</accession>
<keyword evidence="1" id="KW-0732">Signal</keyword>
<organism evidence="2 3">
    <name type="scientific">Rhodovulum sulfidophilum</name>
    <name type="common">Rhodobacter sulfidophilus</name>
    <dbReference type="NCBI Taxonomy" id="35806"/>
    <lineage>
        <taxon>Bacteria</taxon>
        <taxon>Pseudomonadati</taxon>
        <taxon>Pseudomonadota</taxon>
        <taxon>Alphaproteobacteria</taxon>
        <taxon>Rhodobacterales</taxon>
        <taxon>Paracoccaceae</taxon>
        <taxon>Rhodovulum</taxon>
    </lineage>
</organism>
<dbReference type="InterPro" id="IPR011049">
    <property type="entry name" value="Serralysin-like_metalloprot_C"/>
</dbReference>
<dbReference type="PRINTS" id="PR00313">
    <property type="entry name" value="CABNDNGRPT"/>
</dbReference>
<gene>
    <name evidence="2" type="ORF">DI556_04850</name>
</gene>
<feature type="chain" id="PRO_5016146976" description="Calcium-binding protein" evidence="1">
    <location>
        <begin position="17"/>
        <end position="664"/>
    </location>
</feature>
<dbReference type="InterPro" id="IPR001343">
    <property type="entry name" value="Hemolysn_Ca-bd"/>
</dbReference>
<protein>
    <recommendedName>
        <fullName evidence="4">Calcium-binding protein</fullName>
    </recommendedName>
</protein>
<dbReference type="GO" id="GO:0005509">
    <property type="term" value="F:calcium ion binding"/>
    <property type="evidence" value="ECO:0007669"/>
    <property type="project" value="InterPro"/>
</dbReference>
<evidence type="ECO:0008006" key="4">
    <source>
        <dbReference type="Google" id="ProtNLM"/>
    </source>
</evidence>
<dbReference type="EMBL" id="QFPW01000002">
    <property type="protein sequence ID" value="PZQ51491.1"/>
    <property type="molecule type" value="Genomic_DNA"/>
</dbReference>
<sequence>MLGFLAALLPFAIAEAAGPPARPVAAGEIVADAGATPALGMGLSGVVDWSTEQPFIDVMKTARPWVGHLPGQWGGWEHADLARAGALDADGWPRFIPPELGGISTLFLTGQPEAATGLAGRYRLTYEGEGEIALEGRVTRVTRRPGEIRFDYAPGEGFVLLGIRSSDPRGTGAYLRNIRVVAERDIDLFEAGAVFNPRWIARIRGIRAARFMDWMDTNDSEQVDWADRPRPGDYTYARVGVPVEVMVALANQLAVDPWFTMPHRATDAYARAFAEYVRDHLDPRRKTYVEWSNEVWNWQFGQTDWALEQARARWGADAPGDAFMQYAGLRAAEVARIWTEVFGPRADRLTRVVATQTGWLGLEAPLLEAPLYVAEDPGRNRPPAEAFDAYAVTGYFGNLLGGAKAPLVRGWLAEGDAEAKAVRELRDGALSGEPGDSLEALVGRYWPYQAEVARRHGLELVMYEGGTHVVGTGPAADDTALTDFLIGLNYSEAMGRLYDELLDGWRAAGGTLFNAFVDVAGPSKWGSWGALRHLDDATPRWDALMEFNASHPAWWDDRPASDFVAGRLLRGDGRIAGGPGDDLLLGGAGDDTLAAGGGEDSLHGGGGADTALLPGAPDEYRFRADGPAMIAERAGTRDRIRLFAIEQVAFTDGGETRRADFILR</sequence>
<dbReference type="InterPro" id="IPR018511">
    <property type="entry name" value="Hemolysin-typ_Ca-bd_CS"/>
</dbReference>
<evidence type="ECO:0000256" key="1">
    <source>
        <dbReference type="SAM" id="SignalP"/>
    </source>
</evidence>
<reference evidence="2 3" key="1">
    <citation type="submission" date="2017-08" db="EMBL/GenBank/DDBJ databases">
        <title>Infants hospitalized years apart are colonized by the same room-sourced microbial strains.</title>
        <authorList>
            <person name="Brooks B."/>
            <person name="Olm M.R."/>
            <person name="Firek B.A."/>
            <person name="Baker R."/>
            <person name="Thomas B.C."/>
            <person name="Morowitz M.J."/>
            <person name="Banfield J.F."/>
        </authorList>
    </citation>
    <scope>NUCLEOTIDE SEQUENCE [LARGE SCALE GENOMIC DNA]</scope>
    <source>
        <strain evidence="2">S2_005_002_R2_34</strain>
    </source>
</reference>
<feature type="signal peptide" evidence="1">
    <location>
        <begin position="1"/>
        <end position="16"/>
    </location>
</feature>
<proteinExistence type="predicted"/>
<evidence type="ECO:0000313" key="2">
    <source>
        <dbReference type="EMBL" id="PZQ51491.1"/>
    </source>
</evidence>